<protein>
    <submittedName>
        <fullName evidence="1">Uncharacterized protein</fullName>
    </submittedName>
</protein>
<accession>A0A158P4M6</accession>
<evidence type="ECO:0000313" key="2">
    <source>
        <dbReference type="Proteomes" id="UP000015104"/>
    </source>
</evidence>
<dbReference type="EMBL" id="CAEY01001802">
    <property type="status" value="NOT_ANNOTATED_CDS"/>
    <property type="molecule type" value="Genomic_DNA"/>
</dbReference>
<sequence length="57" mass="6138">MTTYDCDLRRVVSEPSVSLRSMDGNTLVIIVSTGSSTVAAPPTRLFIVAETVTIPLR</sequence>
<proteinExistence type="predicted"/>
<keyword evidence="2" id="KW-1185">Reference proteome</keyword>
<reference evidence="1" key="2">
    <citation type="submission" date="2016-04" db="UniProtKB">
        <authorList>
            <consortium name="EnsemblMetazoa"/>
        </authorList>
    </citation>
    <scope>IDENTIFICATION</scope>
</reference>
<dbReference type="Proteomes" id="UP000015104">
    <property type="component" value="Unassembled WGS sequence"/>
</dbReference>
<evidence type="ECO:0000313" key="1">
    <source>
        <dbReference type="EnsemblMetazoa" id="tetur06g03740.1"/>
    </source>
</evidence>
<dbReference type="EnsemblMetazoa" id="tetur06g03740.1">
    <property type="protein sequence ID" value="tetur06g03740.1"/>
    <property type="gene ID" value="tetur06g03740"/>
</dbReference>
<dbReference type="AlphaFoldDB" id="A0A158P4M6"/>
<reference evidence="2" key="1">
    <citation type="submission" date="2011-08" db="EMBL/GenBank/DDBJ databases">
        <authorList>
            <person name="Rombauts S."/>
        </authorList>
    </citation>
    <scope>NUCLEOTIDE SEQUENCE</scope>
    <source>
        <strain evidence="2">London</strain>
    </source>
</reference>
<organism evidence="1 2">
    <name type="scientific">Tetranychus urticae</name>
    <name type="common">Two-spotted spider mite</name>
    <dbReference type="NCBI Taxonomy" id="32264"/>
    <lineage>
        <taxon>Eukaryota</taxon>
        <taxon>Metazoa</taxon>
        <taxon>Ecdysozoa</taxon>
        <taxon>Arthropoda</taxon>
        <taxon>Chelicerata</taxon>
        <taxon>Arachnida</taxon>
        <taxon>Acari</taxon>
        <taxon>Acariformes</taxon>
        <taxon>Trombidiformes</taxon>
        <taxon>Prostigmata</taxon>
        <taxon>Eleutherengona</taxon>
        <taxon>Raphignathae</taxon>
        <taxon>Tetranychoidea</taxon>
        <taxon>Tetranychidae</taxon>
        <taxon>Tetranychus</taxon>
    </lineage>
</organism>
<name>A0A158P4M6_TETUR</name>